<dbReference type="SUPFAM" id="SSF55961">
    <property type="entry name" value="Bet v1-like"/>
    <property type="match status" value="1"/>
</dbReference>
<evidence type="ECO:0000313" key="11">
    <source>
        <dbReference type="Proteomes" id="UP000319908"/>
    </source>
</evidence>
<dbReference type="Pfam" id="PF00069">
    <property type="entry name" value="Pkinase"/>
    <property type="match status" value="1"/>
</dbReference>
<feature type="domain" description="Protein kinase" evidence="8">
    <location>
        <begin position="362"/>
        <end position="642"/>
    </location>
</feature>
<dbReference type="PANTHER" id="PTHR43289">
    <property type="entry name" value="MITOGEN-ACTIVATED PROTEIN KINASE KINASE KINASE 20-RELATED"/>
    <property type="match status" value="1"/>
</dbReference>
<dbReference type="InterPro" id="IPR029787">
    <property type="entry name" value="Nucleotide_cyclase"/>
</dbReference>
<dbReference type="Gene3D" id="3.30.200.20">
    <property type="entry name" value="Phosphorylase Kinase, domain 1"/>
    <property type="match status" value="1"/>
</dbReference>
<dbReference type="InterPro" id="IPR011009">
    <property type="entry name" value="Kinase-like_dom_sf"/>
</dbReference>
<dbReference type="GO" id="GO:0004016">
    <property type="term" value="F:adenylate cyclase activity"/>
    <property type="evidence" value="ECO:0007669"/>
    <property type="project" value="UniProtKB-ARBA"/>
</dbReference>
<accession>A0A5C6C328</accession>
<reference evidence="10 11" key="1">
    <citation type="journal article" date="2020" name="Antonie Van Leeuwenhoek">
        <title>Rhodopirellula heiligendammensis sp. nov., Rhodopirellula pilleata sp. nov., and Rhodopirellula solitaria sp. nov. isolated from natural or artificial marine surfaces in Northern Germany and California, USA, and emended description of the genus Rhodopirellula.</title>
        <authorList>
            <person name="Kallscheuer N."/>
            <person name="Wiegand S."/>
            <person name="Jogler M."/>
            <person name="Boedeker C."/>
            <person name="Peeters S.H."/>
            <person name="Rast P."/>
            <person name="Heuer A."/>
            <person name="Jetten M.S.M."/>
            <person name="Rohde M."/>
            <person name="Jogler C."/>
        </authorList>
    </citation>
    <scope>NUCLEOTIDE SEQUENCE [LARGE SCALE GENOMIC DNA]</scope>
    <source>
        <strain evidence="10 11">Poly21</strain>
    </source>
</reference>
<dbReference type="InterPro" id="IPR000719">
    <property type="entry name" value="Prot_kinase_dom"/>
</dbReference>
<proteinExistence type="predicted"/>
<evidence type="ECO:0000259" key="9">
    <source>
        <dbReference type="PROSITE" id="PS50125"/>
    </source>
</evidence>
<evidence type="ECO:0000313" key="10">
    <source>
        <dbReference type="EMBL" id="TWU18417.1"/>
    </source>
</evidence>
<dbReference type="GO" id="GO:0005524">
    <property type="term" value="F:ATP binding"/>
    <property type="evidence" value="ECO:0007669"/>
    <property type="project" value="UniProtKB-UniRule"/>
</dbReference>
<keyword evidence="4 10" id="KW-0418">Kinase</keyword>
<evidence type="ECO:0000256" key="3">
    <source>
        <dbReference type="ARBA" id="ARBA00022741"/>
    </source>
</evidence>
<gene>
    <name evidence="10" type="primary">stkP_1</name>
    <name evidence="10" type="ORF">Poly21_05790</name>
</gene>
<dbReference type="CDD" id="cd14014">
    <property type="entry name" value="STKc_PknB_like"/>
    <property type="match status" value="1"/>
</dbReference>
<dbReference type="AlphaFoldDB" id="A0A5C6C328"/>
<dbReference type="SMART" id="SM00220">
    <property type="entry name" value="S_TKc"/>
    <property type="match status" value="1"/>
</dbReference>
<dbReference type="CDD" id="cd07302">
    <property type="entry name" value="CHD"/>
    <property type="match status" value="1"/>
</dbReference>
<comment type="subcellular location">
    <subcellularLocation>
        <location evidence="1">Membrane</location>
        <topology evidence="1">Single-pass membrane protein</topology>
    </subcellularLocation>
</comment>
<dbReference type="RefSeq" id="WP_146405474.1">
    <property type="nucleotide sequence ID" value="NZ_SJPU01000001.1"/>
</dbReference>
<dbReference type="SUPFAM" id="SSF55073">
    <property type="entry name" value="Nucleotide cyclase"/>
    <property type="match status" value="1"/>
</dbReference>
<dbReference type="Pfam" id="PF19363">
    <property type="entry name" value="DUF5939"/>
    <property type="match status" value="1"/>
</dbReference>
<sequence>MKSDKTSAEDASEVGGACNEPELRPGTTWQRISGGPDGAAFVSAGSGRGGEMPHPALIKELRVLSGIAGNPARLSDLRWRLRLIELAAHPSIRSVLAESLDQNPPTIILSLPGDIDPRRHRLSDQIDGLSPRHRIALATDLVDALAAAHRVGLRQESRLVECILAAPGSNGEFITAIDLTGLQVGEHMGATQQVLPTSRDVELDELRTLMRALLLPIFTTVSGISPTSWGREIDWDDLQSLIANDEEHDESSPPTLSRWQQLFSKGSLATENDFAHDSGANRNSGGDRGDGVNADLRERDLAERDIGEPNIGEQCTEEIIRRDSDPTVTLGGEITPAMTQPVPGSGRPPSQAGMVPGQLGRFRIEELIGEGGMGRVYRGVDLANNRDVAIKVLRRHRAEVARSVSRFRKEARLLADVQNDHVTRLIEVGEDRGYHFLAMEYIDGIDLKRWFSAHSHLDEPTALKLVADISRALVDAHARDVIHRDIKPENVLLQFIGDASLSTAYRDRPLSDFRVKLTDFGIARHIHQTTSMEKTPDGMIMGTPQYMSPEQFDSDAAVRPTADIYSLGVTLFEMLTGAPPFRAEVVMQLGTMHRHKAPPSVQKTRNEVSDLTASLVARSLAKAPSERYGDAAQFLAAIEQVLRGEATSFAAHPRAPETSQGNVWDKTKSWELASTPGELWPFVSDTHRLNHALGLPAVQYRSEFDPEVGLRQFGSFRLSGLHVAWEEHPFEWIEGQRMGILREFTSGPFKWFLSIVTFERTDRGGTRLSHQVRIAPRNLLGRFVAVVEADWKGFRNLDRVYQRIDRVIQQRRFVCDGTDPFEKPARISKGQRTRLEERIARVINDGIAPDIAEKLGNWIRTGASQELAAIHPLQLAETLQVDAQSMVDTCLVAAHRGLLQLRWDILCPTCRAPAATTAHLSEIATHTACPACDVEFQSNVENAIEMVFRVHPEIRQANDSQYCIGGPEHAPHVVAQMRIEPHERLTLPLDLSSGDYLIRGPRLPRTQSIRVRDTSAPSSLERTLSEIGGDIHVPVLRRGQQSITLTNDFDTLHVVRLERSISRDDVVTATAAASMPKFRELFTNQSLSSENPVSSEQVTLLAISINNIDAISAKLGDIEVYQCTHDLISLAKNTVAAHRGSVTRTMGEKLLAAFDRREQAVQAAVQIRDEWQSHIPPLDSQLDLQIGIGIHCGATLVTTENDRLDYYGTSVRAVSALANQCGGNTLLTEVVASDPEVTALLPWNMELDTIHLPGIGATRVRRLGQV</sequence>
<dbReference type="EC" id="2.7.11.1" evidence="10"/>
<name>A0A5C6C328_9BACT</name>
<keyword evidence="5 6" id="KW-0067">ATP-binding</keyword>
<evidence type="ECO:0000256" key="2">
    <source>
        <dbReference type="ARBA" id="ARBA00022679"/>
    </source>
</evidence>
<dbReference type="Proteomes" id="UP000319908">
    <property type="component" value="Unassembled WGS sequence"/>
</dbReference>
<organism evidence="10 11">
    <name type="scientific">Allorhodopirellula heiligendammensis</name>
    <dbReference type="NCBI Taxonomy" id="2714739"/>
    <lineage>
        <taxon>Bacteria</taxon>
        <taxon>Pseudomonadati</taxon>
        <taxon>Planctomycetota</taxon>
        <taxon>Planctomycetia</taxon>
        <taxon>Pirellulales</taxon>
        <taxon>Pirellulaceae</taxon>
        <taxon>Allorhodopirellula</taxon>
    </lineage>
</organism>
<dbReference type="GO" id="GO:0035556">
    <property type="term" value="P:intracellular signal transduction"/>
    <property type="evidence" value="ECO:0007669"/>
    <property type="project" value="InterPro"/>
</dbReference>
<dbReference type="GO" id="GO:0004674">
    <property type="term" value="F:protein serine/threonine kinase activity"/>
    <property type="evidence" value="ECO:0007669"/>
    <property type="project" value="UniProtKB-EC"/>
</dbReference>
<dbReference type="PROSITE" id="PS00107">
    <property type="entry name" value="PROTEIN_KINASE_ATP"/>
    <property type="match status" value="1"/>
</dbReference>
<feature type="binding site" evidence="6">
    <location>
        <position position="391"/>
    </location>
    <ligand>
        <name>ATP</name>
        <dbReference type="ChEBI" id="CHEBI:30616"/>
    </ligand>
</feature>
<feature type="domain" description="Guanylate cyclase" evidence="9">
    <location>
        <begin position="1099"/>
        <end position="1218"/>
    </location>
</feature>
<dbReference type="EMBL" id="SJPU01000001">
    <property type="protein sequence ID" value="TWU18417.1"/>
    <property type="molecule type" value="Genomic_DNA"/>
</dbReference>
<dbReference type="OrthoDB" id="6111975at2"/>
<protein>
    <submittedName>
        <fullName evidence="10">Serine/threonine-protein kinase StkP</fullName>
        <ecNumber evidence="10">2.7.11.1</ecNumber>
    </submittedName>
</protein>
<dbReference type="InterPro" id="IPR045983">
    <property type="entry name" value="GUC-dom-containing_N"/>
</dbReference>
<dbReference type="InterPro" id="IPR017441">
    <property type="entry name" value="Protein_kinase_ATP_BS"/>
</dbReference>
<dbReference type="GO" id="GO:0009190">
    <property type="term" value="P:cyclic nucleotide biosynthetic process"/>
    <property type="evidence" value="ECO:0007669"/>
    <property type="project" value="InterPro"/>
</dbReference>
<evidence type="ECO:0000256" key="1">
    <source>
        <dbReference type="ARBA" id="ARBA00004167"/>
    </source>
</evidence>
<evidence type="ECO:0000256" key="4">
    <source>
        <dbReference type="ARBA" id="ARBA00022777"/>
    </source>
</evidence>
<dbReference type="Gene3D" id="1.10.510.10">
    <property type="entry name" value="Transferase(Phosphotransferase) domain 1"/>
    <property type="match status" value="1"/>
</dbReference>
<comment type="caution">
    <text evidence="10">The sequence shown here is derived from an EMBL/GenBank/DDBJ whole genome shotgun (WGS) entry which is preliminary data.</text>
</comment>
<evidence type="ECO:0000259" key="8">
    <source>
        <dbReference type="PROSITE" id="PS50011"/>
    </source>
</evidence>
<dbReference type="SUPFAM" id="SSF56112">
    <property type="entry name" value="Protein kinase-like (PK-like)"/>
    <property type="match status" value="1"/>
</dbReference>
<dbReference type="InterPro" id="IPR008271">
    <property type="entry name" value="Ser/Thr_kinase_AS"/>
</dbReference>
<evidence type="ECO:0000256" key="7">
    <source>
        <dbReference type="SAM" id="MobiDB-lite"/>
    </source>
</evidence>
<dbReference type="PROSITE" id="PS50011">
    <property type="entry name" value="PROTEIN_KINASE_DOM"/>
    <property type="match status" value="1"/>
</dbReference>
<dbReference type="PROSITE" id="PS00108">
    <property type="entry name" value="PROTEIN_KINASE_ST"/>
    <property type="match status" value="1"/>
</dbReference>
<dbReference type="Gene3D" id="3.30.70.1230">
    <property type="entry name" value="Nucleotide cyclase"/>
    <property type="match status" value="1"/>
</dbReference>
<dbReference type="PROSITE" id="PS50125">
    <property type="entry name" value="GUANYLATE_CYCLASE_2"/>
    <property type="match status" value="1"/>
</dbReference>
<dbReference type="InterPro" id="IPR001054">
    <property type="entry name" value="A/G_cyclase"/>
</dbReference>
<keyword evidence="3 6" id="KW-0547">Nucleotide-binding</keyword>
<dbReference type="GO" id="GO:0016020">
    <property type="term" value="C:membrane"/>
    <property type="evidence" value="ECO:0007669"/>
    <property type="project" value="UniProtKB-SubCell"/>
</dbReference>
<keyword evidence="2 10" id="KW-0808">Transferase</keyword>
<keyword evidence="11" id="KW-1185">Reference proteome</keyword>
<evidence type="ECO:0000256" key="6">
    <source>
        <dbReference type="PROSITE-ProRule" id="PRU10141"/>
    </source>
</evidence>
<evidence type="ECO:0000256" key="5">
    <source>
        <dbReference type="ARBA" id="ARBA00022840"/>
    </source>
</evidence>
<feature type="region of interest" description="Disordered" evidence="7">
    <location>
        <begin position="1"/>
        <end position="49"/>
    </location>
</feature>
<dbReference type="PANTHER" id="PTHR43289:SF6">
    <property type="entry name" value="SERINE_THREONINE-PROTEIN KINASE NEKL-3"/>
    <property type="match status" value="1"/>
</dbReference>
<feature type="region of interest" description="Disordered" evidence="7">
    <location>
        <begin position="272"/>
        <end position="293"/>
    </location>
</feature>